<dbReference type="InterPro" id="IPR050789">
    <property type="entry name" value="Diverse_Enzym_Activities"/>
</dbReference>
<dbReference type="Proteomes" id="UP000772618">
    <property type="component" value="Unassembled WGS sequence"/>
</dbReference>
<protein>
    <submittedName>
        <fullName evidence="2">Beta-lactamase family protein</fullName>
    </submittedName>
</protein>
<organism evidence="2 3">
    <name type="scientific">Chryseosolibacter indicus</name>
    <dbReference type="NCBI Taxonomy" id="2782351"/>
    <lineage>
        <taxon>Bacteria</taxon>
        <taxon>Pseudomonadati</taxon>
        <taxon>Bacteroidota</taxon>
        <taxon>Cytophagia</taxon>
        <taxon>Cytophagales</taxon>
        <taxon>Chryseotaleaceae</taxon>
        <taxon>Chryseosolibacter</taxon>
    </lineage>
</organism>
<dbReference type="InterPro" id="IPR001466">
    <property type="entry name" value="Beta-lactam-related"/>
</dbReference>
<dbReference type="Pfam" id="PF00144">
    <property type="entry name" value="Beta-lactamase"/>
    <property type="match status" value="1"/>
</dbReference>
<dbReference type="EMBL" id="JAHESD010000010">
    <property type="protein sequence ID" value="MBT1702973.1"/>
    <property type="molecule type" value="Genomic_DNA"/>
</dbReference>
<dbReference type="PANTHER" id="PTHR43283">
    <property type="entry name" value="BETA-LACTAMASE-RELATED"/>
    <property type="match status" value="1"/>
</dbReference>
<dbReference type="Gene3D" id="3.40.710.10">
    <property type="entry name" value="DD-peptidase/beta-lactamase superfamily"/>
    <property type="match status" value="1"/>
</dbReference>
<evidence type="ECO:0000259" key="1">
    <source>
        <dbReference type="Pfam" id="PF00144"/>
    </source>
</evidence>
<dbReference type="PANTHER" id="PTHR43283:SF7">
    <property type="entry name" value="BETA-LACTAMASE-RELATED DOMAIN-CONTAINING PROTEIN"/>
    <property type="match status" value="1"/>
</dbReference>
<dbReference type="SUPFAM" id="SSF56601">
    <property type="entry name" value="beta-lactamase/transpeptidase-like"/>
    <property type="match status" value="1"/>
</dbReference>
<sequence>MLFYFLCLLTACKEEPIEPAGEQVGIEDPQDSTDDDTISIGKLDYYPPASDSTWESVTIQSLGWNADSLNQLLEFVEKKNTYGFIILYKGRIAVERYWNNWNKDTKSPIASAGKSITAFLTGIAQEEGLIDINKKTSEYLGEGWTSAPLEKENIITLKHQLSMTAGLDEAGDQCITPECLKYKADAGTRWAYHNGSYNLLNRVIEKTSGVTIDEYTKTRLADKIGMQYWGWASNNIIALSTRDMARFGLLILNKGKWNGSPLLSDSTYFNSMLNTSNEFNQSYGYLWWLNGKATYIVPENGEVIVNGPLTPTAPNDMVAAMGKGDKKIYVIPSLHMVVVRHGDDTGESTFGPSSFDADLWQRLEGVIKHH</sequence>
<evidence type="ECO:0000313" key="3">
    <source>
        <dbReference type="Proteomes" id="UP000772618"/>
    </source>
</evidence>
<accession>A0ABS5VNG2</accession>
<name>A0ABS5VNG2_9BACT</name>
<gene>
    <name evidence="2" type="ORF">KK060_06760</name>
</gene>
<proteinExistence type="predicted"/>
<dbReference type="InterPro" id="IPR012338">
    <property type="entry name" value="Beta-lactam/transpept-like"/>
</dbReference>
<evidence type="ECO:0000313" key="2">
    <source>
        <dbReference type="EMBL" id="MBT1702973.1"/>
    </source>
</evidence>
<keyword evidence="3" id="KW-1185">Reference proteome</keyword>
<comment type="caution">
    <text evidence="2">The sequence shown here is derived from an EMBL/GenBank/DDBJ whole genome shotgun (WGS) entry which is preliminary data.</text>
</comment>
<dbReference type="RefSeq" id="WP_254152943.1">
    <property type="nucleotide sequence ID" value="NZ_JAHESD010000010.1"/>
</dbReference>
<feature type="domain" description="Beta-lactamase-related" evidence="1">
    <location>
        <begin position="84"/>
        <end position="292"/>
    </location>
</feature>
<reference evidence="2 3" key="1">
    <citation type="submission" date="2021-05" db="EMBL/GenBank/DDBJ databases">
        <title>A Polyphasic approach of four new species of the genus Ohtaekwangia: Ohtaekwangia histidinii sp. nov., Ohtaekwangia cretensis sp. nov., Ohtaekwangia indiensis sp. nov., Ohtaekwangia reichenbachii sp. nov. from diverse environment.</title>
        <authorList>
            <person name="Octaviana S."/>
        </authorList>
    </citation>
    <scope>NUCLEOTIDE SEQUENCE [LARGE SCALE GENOMIC DNA]</scope>
    <source>
        <strain evidence="2 3">PWU20</strain>
    </source>
</reference>